<evidence type="ECO:0000256" key="1">
    <source>
        <dbReference type="SAM" id="Phobius"/>
    </source>
</evidence>
<dbReference type="SUPFAM" id="SSF51306">
    <property type="entry name" value="LexA/Signal peptidase"/>
    <property type="match status" value="1"/>
</dbReference>
<keyword evidence="1" id="KW-0472">Membrane</keyword>
<dbReference type="EMBL" id="CP075371">
    <property type="protein sequence ID" value="QVT78388.1"/>
    <property type="molecule type" value="Genomic_DNA"/>
</dbReference>
<keyword evidence="1" id="KW-1133">Transmembrane helix</keyword>
<protein>
    <recommendedName>
        <fullName evidence="4">Signal peptidase I</fullName>
    </recommendedName>
</protein>
<gene>
    <name evidence="2" type="ORF">ENKNEFLB_00765</name>
</gene>
<evidence type="ECO:0000313" key="2">
    <source>
        <dbReference type="EMBL" id="QVT78388.1"/>
    </source>
</evidence>
<dbReference type="Proteomes" id="UP000679307">
    <property type="component" value="Chromosome"/>
</dbReference>
<organism evidence="2 3">
    <name type="scientific">Nocardioides aquaticus</name>
    <dbReference type="NCBI Taxonomy" id="160826"/>
    <lineage>
        <taxon>Bacteria</taxon>
        <taxon>Bacillati</taxon>
        <taxon>Actinomycetota</taxon>
        <taxon>Actinomycetes</taxon>
        <taxon>Propionibacteriales</taxon>
        <taxon>Nocardioidaceae</taxon>
        <taxon>Nocardioides</taxon>
    </lineage>
</organism>
<keyword evidence="1" id="KW-0812">Transmembrane</keyword>
<dbReference type="InterPro" id="IPR036286">
    <property type="entry name" value="LexA/Signal_pep-like_sf"/>
</dbReference>
<proteinExistence type="predicted"/>
<evidence type="ECO:0008006" key="4">
    <source>
        <dbReference type="Google" id="ProtNLM"/>
    </source>
</evidence>
<reference evidence="2 3" key="1">
    <citation type="submission" date="2021-05" db="EMBL/GenBank/DDBJ databases">
        <title>Complete genome of Nocardioides aquaticus KCTC 9944T isolated from meromictic and hypersaline Ekho Lake, Antarctica.</title>
        <authorList>
            <person name="Hwang K."/>
            <person name="Kim K.M."/>
            <person name="Choe H."/>
        </authorList>
    </citation>
    <scope>NUCLEOTIDE SEQUENCE [LARGE SCALE GENOMIC DNA]</scope>
    <source>
        <strain evidence="2 3">KCTC 9944</strain>
    </source>
</reference>
<name>A0ABX8ED47_9ACTN</name>
<keyword evidence="3" id="KW-1185">Reference proteome</keyword>
<feature type="transmembrane region" description="Helical" evidence="1">
    <location>
        <begin position="160"/>
        <end position="178"/>
    </location>
</feature>
<dbReference type="CDD" id="cd06530">
    <property type="entry name" value="S26_SPase_I"/>
    <property type="match status" value="1"/>
</dbReference>
<feature type="transmembrane region" description="Helical" evidence="1">
    <location>
        <begin position="249"/>
        <end position="272"/>
    </location>
</feature>
<feature type="transmembrane region" description="Helical" evidence="1">
    <location>
        <begin position="128"/>
        <end position="148"/>
    </location>
</feature>
<dbReference type="RefSeq" id="WP_214057974.1">
    <property type="nucleotide sequence ID" value="NZ_BAAAHS010000194.1"/>
</dbReference>
<accession>A0ABX8ED47</accession>
<evidence type="ECO:0000313" key="3">
    <source>
        <dbReference type="Proteomes" id="UP000679307"/>
    </source>
</evidence>
<sequence length="286" mass="30130">MSSTTTRTLRRTALGLGALLVLSAVVAAVLFRLDGGRWFIVETPSMGQSLPVGSLVLTTPTELGAVADGDVITFRNPESGVVYTHRVARVTDAGLRTRGDINAAVDPWVVGADDLVGGVSFSAPGLGWAIQGLPLFFVGLAVVWLLTIRVAVPRRYSWRVVGVSLSLAVTTFVLKPWVGLERMTQAAPTDGSRGVLLDVVSTGLLPIEAFEPDGPASVPLVDGQVGTLHLTTGADTGAYDVLTRLDLSFGWWVALVLFCLLPLLWTLAVGLVPHEPEPAFEPAAAA</sequence>
<dbReference type="InterPro" id="IPR019533">
    <property type="entry name" value="Peptidase_S26"/>
</dbReference>